<comment type="caution">
    <text evidence="3">The sequence shown here is derived from an EMBL/GenBank/DDBJ whole genome shotgun (WGS) entry which is preliminary data.</text>
</comment>
<feature type="domain" description="Dispersed gene family protein 1 N-terminal" evidence="2">
    <location>
        <begin position="240"/>
        <end position="281"/>
    </location>
</feature>
<sequence>MSGSVRNVTLANCTFVRGASLYVVGWLSDPPADHRADVFISGLDSRSGGGVVVANRYPPGSRVTVVDSVLIAEKRVAYRDAYDLGDASACLVLHNVNLTGSVLTIARTQVAAVFRDAVGVLVAGGVALSSRGALYVDGLLVQTALGLCVSVEGGVAASGGSVVAFVDSDFLLCKHAVSVRGAVSVSGSAVALVRSDFVSTEDYAVAFYSTVSLADGSMLMAKGNVHDGVSREMLYAAGGVTAAGSTLSFVRNRALLPRMLSVSLSLAAGAHLRVACNDAGG</sequence>
<evidence type="ECO:0000259" key="2">
    <source>
        <dbReference type="Pfam" id="PF22279"/>
    </source>
</evidence>
<accession>K2MTG6</accession>
<dbReference type="InterPro" id="IPR053914">
    <property type="entry name" value="DGF-1_N"/>
</dbReference>
<dbReference type="InterPro" id="IPR053915">
    <property type="entry name" value="DGF-1_b-sheet_dom"/>
</dbReference>
<dbReference type="Pfam" id="PF22279">
    <property type="entry name" value="DGF-1_N"/>
    <property type="match status" value="1"/>
</dbReference>
<dbReference type="EMBL" id="AHKC01014354">
    <property type="protein sequence ID" value="EKF28974.1"/>
    <property type="molecule type" value="Genomic_DNA"/>
</dbReference>
<dbReference type="Pfam" id="PF22274">
    <property type="entry name" value="DGF-1_beta-sheet"/>
    <property type="match status" value="1"/>
</dbReference>
<keyword evidence="4" id="KW-1185">Reference proteome</keyword>
<proteinExistence type="predicted"/>
<feature type="non-terminal residue" evidence="3">
    <location>
        <position position="281"/>
    </location>
</feature>
<reference evidence="3 4" key="1">
    <citation type="journal article" date="2012" name="BMC Genomics">
        <title>Comparative genomic analysis of human infective Trypanosoma cruzi lineages with the bat-restricted subspecies T. cruzi marinkellei.</title>
        <authorList>
            <person name="Franzen O."/>
            <person name="Talavera-Lopez C."/>
            <person name="Ochaya S."/>
            <person name="Butler C.E."/>
            <person name="Messenger L.A."/>
            <person name="Lewis M.D."/>
            <person name="Llewellyn M.S."/>
            <person name="Marinkelle C.J."/>
            <person name="Tyler K.M."/>
            <person name="Miles M.A."/>
            <person name="Andersson B."/>
        </authorList>
    </citation>
    <scope>NUCLEOTIDE SEQUENCE [LARGE SCALE GENOMIC DNA]</scope>
    <source>
        <strain evidence="3 4">B7</strain>
    </source>
</reference>
<dbReference type="Proteomes" id="UP000007350">
    <property type="component" value="Unassembled WGS sequence"/>
</dbReference>
<gene>
    <name evidence="3" type="ORF">MOQ_007258</name>
</gene>
<protein>
    <submittedName>
        <fullName evidence="3">Dispersed gene family protein 1 (DGF-1), putative</fullName>
    </submittedName>
</protein>
<evidence type="ECO:0000259" key="1">
    <source>
        <dbReference type="Pfam" id="PF22274"/>
    </source>
</evidence>
<organism evidence="3 4">
    <name type="scientific">Trypanosoma cruzi marinkellei</name>
    <dbReference type="NCBI Taxonomy" id="85056"/>
    <lineage>
        <taxon>Eukaryota</taxon>
        <taxon>Discoba</taxon>
        <taxon>Euglenozoa</taxon>
        <taxon>Kinetoplastea</taxon>
        <taxon>Metakinetoplastina</taxon>
        <taxon>Trypanosomatida</taxon>
        <taxon>Trypanosomatidae</taxon>
        <taxon>Trypanosoma</taxon>
        <taxon>Schizotrypanum</taxon>
    </lineage>
</organism>
<feature type="domain" description="Dispersed gene family protein 1 beta-sheet" evidence="1">
    <location>
        <begin position="7"/>
        <end position="169"/>
    </location>
</feature>
<name>K2MTG6_TRYCR</name>
<evidence type="ECO:0000313" key="4">
    <source>
        <dbReference type="Proteomes" id="UP000007350"/>
    </source>
</evidence>
<evidence type="ECO:0000313" key="3">
    <source>
        <dbReference type="EMBL" id="EKF28974.1"/>
    </source>
</evidence>
<feature type="non-terminal residue" evidence="3">
    <location>
        <position position="1"/>
    </location>
</feature>
<dbReference type="AlphaFoldDB" id="K2MTG6"/>